<dbReference type="InterPro" id="IPR036388">
    <property type="entry name" value="WH-like_DNA-bd_sf"/>
</dbReference>
<dbReference type="PROSITE" id="PS50931">
    <property type="entry name" value="HTH_LYSR"/>
    <property type="match status" value="1"/>
</dbReference>
<dbReference type="OrthoDB" id="5416547at2"/>
<dbReference type="STRING" id="54.SAMN02745121_07324"/>
<dbReference type="SUPFAM" id="SSF53850">
    <property type="entry name" value="Periplasmic binding protein-like II"/>
    <property type="match status" value="1"/>
</dbReference>
<evidence type="ECO:0000256" key="2">
    <source>
        <dbReference type="ARBA" id="ARBA00023015"/>
    </source>
</evidence>
<feature type="domain" description="HTH lysR-type" evidence="5">
    <location>
        <begin position="11"/>
        <end position="67"/>
    </location>
</feature>
<accession>A0A1I2GKV8</accession>
<keyword evidence="4" id="KW-0804">Transcription</keyword>
<keyword evidence="2" id="KW-0805">Transcription regulation</keyword>
<evidence type="ECO:0000259" key="5">
    <source>
        <dbReference type="PROSITE" id="PS50931"/>
    </source>
</evidence>
<dbReference type="GO" id="GO:0003700">
    <property type="term" value="F:DNA-binding transcription factor activity"/>
    <property type="evidence" value="ECO:0007669"/>
    <property type="project" value="InterPro"/>
</dbReference>
<dbReference type="PANTHER" id="PTHR30537">
    <property type="entry name" value="HTH-TYPE TRANSCRIPTIONAL REGULATOR"/>
    <property type="match status" value="1"/>
</dbReference>
<dbReference type="EMBL" id="FOMX01000033">
    <property type="protein sequence ID" value="SFF17376.1"/>
    <property type="molecule type" value="Genomic_DNA"/>
</dbReference>
<keyword evidence="3" id="KW-0238">DNA-binding</keyword>
<dbReference type="Gene3D" id="3.40.190.290">
    <property type="match status" value="1"/>
</dbReference>
<dbReference type="Pfam" id="PF03466">
    <property type="entry name" value="LysR_substrate"/>
    <property type="match status" value="1"/>
</dbReference>
<dbReference type="Gene3D" id="1.10.10.10">
    <property type="entry name" value="Winged helix-like DNA-binding domain superfamily/Winged helix DNA-binding domain"/>
    <property type="match status" value="1"/>
</dbReference>
<comment type="similarity">
    <text evidence="1">Belongs to the LysR transcriptional regulatory family.</text>
</comment>
<reference evidence="7" key="1">
    <citation type="submission" date="2016-10" db="EMBL/GenBank/DDBJ databases">
        <authorList>
            <person name="Varghese N."/>
            <person name="Submissions S."/>
        </authorList>
    </citation>
    <scope>NUCLEOTIDE SEQUENCE [LARGE SCALE GENOMIC DNA]</scope>
    <source>
        <strain evidence="7">ATCC 25963</strain>
    </source>
</reference>
<dbReference type="InterPro" id="IPR058163">
    <property type="entry name" value="LysR-type_TF_proteobact-type"/>
</dbReference>
<evidence type="ECO:0000313" key="6">
    <source>
        <dbReference type="EMBL" id="SFF17376.1"/>
    </source>
</evidence>
<dbReference type="GO" id="GO:0006351">
    <property type="term" value="P:DNA-templated transcription"/>
    <property type="evidence" value="ECO:0007669"/>
    <property type="project" value="TreeGrafter"/>
</dbReference>
<dbReference type="AlphaFoldDB" id="A0A1I2GKV8"/>
<dbReference type="SUPFAM" id="SSF46785">
    <property type="entry name" value="Winged helix' DNA-binding domain"/>
    <property type="match status" value="1"/>
</dbReference>
<organism evidence="6 7">
    <name type="scientific">Nannocystis exedens</name>
    <dbReference type="NCBI Taxonomy" id="54"/>
    <lineage>
        <taxon>Bacteria</taxon>
        <taxon>Pseudomonadati</taxon>
        <taxon>Myxococcota</taxon>
        <taxon>Polyangia</taxon>
        <taxon>Nannocystales</taxon>
        <taxon>Nannocystaceae</taxon>
        <taxon>Nannocystis</taxon>
    </lineage>
</organism>
<dbReference type="InterPro" id="IPR036390">
    <property type="entry name" value="WH_DNA-bd_sf"/>
</dbReference>
<name>A0A1I2GKV8_9BACT</name>
<sequence length="307" mass="33511">MNQRFTIKPADLPAIAAFECVARHCSFTRAADELGVSTSALSQTVRKLERHLGVLLLRRTTRSVGPTDAGARFLAGVGPGLAQLAEACASLEGEGDAPRGLVRVALSRVTYALFIAPHLARFAREYPHIRLEFGLSDGLSEVVGEGFDVGVRLDEAIPRDMITAPVGGPQRLVVVGAPDYFAHHPRPTAPRDLLDHDCIRLRFVTSGRLQRWWLGDGEDEVELDVDGRVVLNDMLAIVDAAVAGLGLAQVFAGLVRAPLANKQLVRVLQSHSAEFPGFSFYYPNRAHMPVKLRCFLDFFRAANRPRG</sequence>
<keyword evidence="7" id="KW-1185">Reference proteome</keyword>
<evidence type="ECO:0000256" key="4">
    <source>
        <dbReference type="ARBA" id="ARBA00023163"/>
    </source>
</evidence>
<dbReference type="GO" id="GO:0043565">
    <property type="term" value="F:sequence-specific DNA binding"/>
    <property type="evidence" value="ECO:0007669"/>
    <property type="project" value="TreeGrafter"/>
</dbReference>
<dbReference type="Pfam" id="PF00126">
    <property type="entry name" value="HTH_1"/>
    <property type="match status" value="1"/>
</dbReference>
<dbReference type="FunFam" id="1.10.10.10:FF:000001">
    <property type="entry name" value="LysR family transcriptional regulator"/>
    <property type="match status" value="1"/>
</dbReference>
<evidence type="ECO:0000313" key="7">
    <source>
        <dbReference type="Proteomes" id="UP000199400"/>
    </source>
</evidence>
<evidence type="ECO:0000256" key="3">
    <source>
        <dbReference type="ARBA" id="ARBA00023125"/>
    </source>
</evidence>
<dbReference type="PRINTS" id="PR00039">
    <property type="entry name" value="HTHLYSR"/>
</dbReference>
<dbReference type="RefSeq" id="WP_096331420.1">
    <property type="nucleotide sequence ID" value="NZ_FOMX01000033.1"/>
</dbReference>
<dbReference type="Proteomes" id="UP000199400">
    <property type="component" value="Unassembled WGS sequence"/>
</dbReference>
<evidence type="ECO:0000256" key="1">
    <source>
        <dbReference type="ARBA" id="ARBA00009437"/>
    </source>
</evidence>
<dbReference type="InterPro" id="IPR005119">
    <property type="entry name" value="LysR_subst-bd"/>
</dbReference>
<dbReference type="InterPro" id="IPR000847">
    <property type="entry name" value="LysR_HTH_N"/>
</dbReference>
<gene>
    <name evidence="6" type="ORF">SAMN02745121_07324</name>
</gene>
<protein>
    <submittedName>
        <fullName evidence="6">Transcriptional regulator, LysR family</fullName>
    </submittedName>
</protein>
<proteinExistence type="inferred from homology"/>
<dbReference type="PANTHER" id="PTHR30537:SF1">
    <property type="entry name" value="HTH-TYPE TRANSCRIPTIONAL REGULATOR PGRR"/>
    <property type="match status" value="1"/>
</dbReference>